<dbReference type="OrthoDB" id="5954402at2759"/>
<proteinExistence type="inferred from homology"/>
<dbReference type="GO" id="GO:0020037">
    <property type="term" value="F:heme binding"/>
    <property type="evidence" value="ECO:0007669"/>
    <property type="project" value="TreeGrafter"/>
</dbReference>
<feature type="transmembrane region" description="Helical" evidence="10">
    <location>
        <begin position="127"/>
        <end position="144"/>
    </location>
</feature>
<sequence length="169" mass="19827">MSDTENRYLNRSDLNVQGLLKEKKLAKTINIFACIGILSGISASIVFYVKYKLLLTPILAINSSLIASMVIYINMQFLRDVWQIWTYKLKYWCVIGFILQIMFSILFIVLIGLGIYHKDALNAESHYVMSVWSFMNWKWSFVLFQRTRKYRSMFTRYSLIGVDSEVNSE</sequence>
<reference evidence="11" key="1">
    <citation type="submission" date="2021-02" db="EMBL/GenBank/DDBJ databases">
        <authorList>
            <person name="Nowell W R."/>
        </authorList>
    </citation>
    <scope>NUCLEOTIDE SEQUENCE</scope>
    <source>
        <strain evidence="11">Ploen Becks lab</strain>
    </source>
</reference>
<evidence type="ECO:0000256" key="8">
    <source>
        <dbReference type="ARBA" id="ARBA00023136"/>
    </source>
</evidence>
<organism evidence="11 12">
    <name type="scientific">Brachionus calyciflorus</name>
    <dbReference type="NCBI Taxonomy" id="104777"/>
    <lineage>
        <taxon>Eukaryota</taxon>
        <taxon>Metazoa</taxon>
        <taxon>Spiralia</taxon>
        <taxon>Gnathifera</taxon>
        <taxon>Rotifera</taxon>
        <taxon>Eurotatoria</taxon>
        <taxon>Monogononta</taxon>
        <taxon>Pseudotrocha</taxon>
        <taxon>Ploima</taxon>
        <taxon>Brachionidae</taxon>
        <taxon>Brachionus</taxon>
    </lineage>
</organism>
<dbReference type="PANTHER" id="PTHR31525:SF1">
    <property type="entry name" value="HEME TRANSPORTER HRG1"/>
    <property type="match status" value="1"/>
</dbReference>
<dbReference type="PANTHER" id="PTHR31525">
    <property type="entry name" value="HEME TRANSPORTER HRG1"/>
    <property type="match status" value="1"/>
</dbReference>
<evidence type="ECO:0000256" key="6">
    <source>
        <dbReference type="ARBA" id="ARBA00022753"/>
    </source>
</evidence>
<dbReference type="EMBL" id="CAJNOC010004125">
    <property type="protein sequence ID" value="CAF1010418.1"/>
    <property type="molecule type" value="Genomic_DNA"/>
</dbReference>
<feature type="transmembrane region" description="Helical" evidence="10">
    <location>
        <begin position="55"/>
        <end position="77"/>
    </location>
</feature>
<evidence type="ECO:0000313" key="11">
    <source>
        <dbReference type="EMBL" id="CAF1010418.1"/>
    </source>
</evidence>
<evidence type="ECO:0000256" key="4">
    <source>
        <dbReference type="ARBA" id="ARBA00022448"/>
    </source>
</evidence>
<dbReference type="InterPro" id="IPR026218">
    <property type="entry name" value="HRG"/>
</dbReference>
<dbReference type="GO" id="GO:0005886">
    <property type="term" value="C:plasma membrane"/>
    <property type="evidence" value="ECO:0007669"/>
    <property type="project" value="TreeGrafter"/>
</dbReference>
<evidence type="ECO:0000256" key="2">
    <source>
        <dbReference type="ARBA" id="ARBA00004337"/>
    </source>
</evidence>
<evidence type="ECO:0000256" key="7">
    <source>
        <dbReference type="ARBA" id="ARBA00022989"/>
    </source>
</evidence>
<keyword evidence="4" id="KW-0813">Transport</keyword>
<gene>
    <name evidence="11" type="ORF">OXX778_LOCUS16863</name>
</gene>
<evidence type="ECO:0000256" key="3">
    <source>
        <dbReference type="ARBA" id="ARBA00006203"/>
    </source>
</evidence>
<evidence type="ECO:0000256" key="5">
    <source>
        <dbReference type="ARBA" id="ARBA00022692"/>
    </source>
</evidence>
<keyword evidence="6" id="KW-0967">Endosome</keyword>
<comment type="caution">
    <text evidence="11">The sequence shown here is derived from an EMBL/GenBank/DDBJ whole genome shotgun (WGS) entry which is preliminary data.</text>
</comment>
<dbReference type="PRINTS" id="PR02095">
    <property type="entry name" value="TRNSPORTRHRG"/>
</dbReference>
<dbReference type="AlphaFoldDB" id="A0A814HG62"/>
<evidence type="ECO:0000256" key="9">
    <source>
        <dbReference type="ARBA" id="ARBA00023228"/>
    </source>
</evidence>
<evidence type="ECO:0000256" key="1">
    <source>
        <dbReference type="ARBA" id="ARBA00004155"/>
    </source>
</evidence>
<dbReference type="GO" id="GO:0005765">
    <property type="term" value="C:lysosomal membrane"/>
    <property type="evidence" value="ECO:0007669"/>
    <property type="project" value="UniProtKB-SubCell"/>
</dbReference>
<keyword evidence="8 10" id="KW-0472">Membrane</keyword>
<keyword evidence="5 10" id="KW-0812">Transmembrane</keyword>
<name>A0A814HG62_9BILA</name>
<keyword evidence="9" id="KW-0458">Lysosome</keyword>
<comment type="similarity">
    <text evidence="3">Belongs to the HRG family.</text>
</comment>
<evidence type="ECO:0000256" key="10">
    <source>
        <dbReference type="SAM" id="Phobius"/>
    </source>
</evidence>
<dbReference type="GO" id="GO:0010008">
    <property type="term" value="C:endosome membrane"/>
    <property type="evidence" value="ECO:0007669"/>
    <property type="project" value="UniProtKB-SubCell"/>
</dbReference>
<evidence type="ECO:0000313" key="12">
    <source>
        <dbReference type="Proteomes" id="UP000663879"/>
    </source>
</evidence>
<accession>A0A814HG62</accession>
<feature type="transmembrane region" description="Helical" evidence="10">
    <location>
        <begin position="89"/>
        <end position="115"/>
    </location>
</feature>
<protein>
    <submittedName>
        <fullName evidence="11">Uncharacterized protein</fullName>
    </submittedName>
</protein>
<dbReference type="Proteomes" id="UP000663879">
    <property type="component" value="Unassembled WGS sequence"/>
</dbReference>
<keyword evidence="7 10" id="KW-1133">Transmembrane helix</keyword>
<dbReference type="GO" id="GO:0015232">
    <property type="term" value="F:heme transmembrane transporter activity"/>
    <property type="evidence" value="ECO:0007669"/>
    <property type="project" value="InterPro"/>
</dbReference>
<comment type="subcellular location">
    <subcellularLocation>
        <location evidence="2">Endosome membrane</location>
        <topology evidence="2">Multi-pass membrane protein</topology>
    </subcellularLocation>
    <subcellularLocation>
        <location evidence="1">Lysosome membrane</location>
        <topology evidence="1">Multi-pass membrane protein</topology>
    </subcellularLocation>
</comment>
<feature type="transmembrane region" description="Helical" evidence="10">
    <location>
        <begin position="29"/>
        <end position="49"/>
    </location>
</feature>
<keyword evidence="12" id="KW-1185">Reference proteome</keyword>